<dbReference type="CDD" id="cd02022">
    <property type="entry name" value="DPCK"/>
    <property type="match status" value="1"/>
</dbReference>
<proteinExistence type="inferred from homology"/>
<keyword evidence="2" id="KW-0067">ATP-binding</keyword>
<sequence length="242" mass="27952">MKVIGLTGGISCGKSVCSRHILDNYPNVYIVDADLIARSGLDPGNKPYKTVVDYFEKTYRDPVTQKHIDVLNQDGTVNRPLLGKLVFEHQHVRRMINKATHGYILKEMLSSILKHWRIKDLFSSSDSEPIVIVDAPLLYETYWFSLLCSKIIVVETSEENQLKWLTERNNLTQEDAQNRVNSQMPLIKKIEKADYVISNRNSIEHFKQEADRVFQKAVKESRTFNIVFAIICSILLFFVKLF</sequence>
<keyword evidence="3" id="KW-0472">Membrane</keyword>
<dbReference type="Gene3D" id="3.40.50.300">
    <property type="entry name" value="P-loop containing nucleotide triphosphate hydrolases"/>
    <property type="match status" value="1"/>
</dbReference>
<dbReference type="SUPFAM" id="SSF52540">
    <property type="entry name" value="P-loop containing nucleoside triphosphate hydrolases"/>
    <property type="match status" value="1"/>
</dbReference>
<keyword evidence="3" id="KW-0812">Transmembrane</keyword>
<comment type="caution">
    <text evidence="4">The sequence shown here is derived from an EMBL/GenBank/DDBJ whole genome shotgun (WGS) entry which is preliminary data.</text>
</comment>
<accession>A0AAW2YPC0</accession>
<dbReference type="NCBIfam" id="TIGR00152">
    <property type="entry name" value="dephospho-CoA kinase"/>
    <property type="match status" value="1"/>
</dbReference>
<dbReference type="GO" id="GO:0005524">
    <property type="term" value="F:ATP binding"/>
    <property type="evidence" value="ECO:0007669"/>
    <property type="project" value="UniProtKB-KW"/>
</dbReference>
<dbReference type="PANTHER" id="PTHR10695">
    <property type="entry name" value="DEPHOSPHO-COA KINASE-RELATED"/>
    <property type="match status" value="1"/>
</dbReference>
<dbReference type="InterPro" id="IPR001977">
    <property type="entry name" value="Depp_CoAkinase"/>
</dbReference>
<dbReference type="Pfam" id="PF01121">
    <property type="entry name" value="CoaE"/>
    <property type="match status" value="1"/>
</dbReference>
<keyword evidence="1" id="KW-0547">Nucleotide-binding</keyword>
<gene>
    <name evidence="4" type="ORF">AKO1_008367</name>
</gene>
<reference evidence="4 5" key="1">
    <citation type="submission" date="2024-03" db="EMBL/GenBank/DDBJ databases">
        <title>The Acrasis kona genome and developmental transcriptomes reveal deep origins of eukaryotic multicellular pathways.</title>
        <authorList>
            <person name="Sheikh S."/>
            <person name="Fu C.-J."/>
            <person name="Brown M.W."/>
            <person name="Baldauf S.L."/>
        </authorList>
    </citation>
    <scope>NUCLEOTIDE SEQUENCE [LARGE SCALE GENOMIC DNA]</scope>
    <source>
        <strain evidence="4 5">ATCC MYA-3509</strain>
    </source>
</reference>
<keyword evidence="4" id="KW-0418">Kinase</keyword>
<evidence type="ECO:0000256" key="2">
    <source>
        <dbReference type="ARBA" id="ARBA00022840"/>
    </source>
</evidence>
<evidence type="ECO:0000313" key="4">
    <source>
        <dbReference type="EMBL" id="KAL0478793.1"/>
    </source>
</evidence>
<evidence type="ECO:0000313" key="5">
    <source>
        <dbReference type="Proteomes" id="UP001431209"/>
    </source>
</evidence>
<dbReference type="InterPro" id="IPR027417">
    <property type="entry name" value="P-loop_NTPase"/>
</dbReference>
<dbReference type="Proteomes" id="UP001431209">
    <property type="component" value="Unassembled WGS sequence"/>
</dbReference>
<organism evidence="4 5">
    <name type="scientific">Acrasis kona</name>
    <dbReference type="NCBI Taxonomy" id="1008807"/>
    <lineage>
        <taxon>Eukaryota</taxon>
        <taxon>Discoba</taxon>
        <taxon>Heterolobosea</taxon>
        <taxon>Tetramitia</taxon>
        <taxon>Eutetramitia</taxon>
        <taxon>Acrasidae</taxon>
        <taxon>Acrasis</taxon>
    </lineage>
</organism>
<name>A0AAW2YPC0_9EUKA</name>
<feature type="transmembrane region" description="Helical" evidence="3">
    <location>
        <begin position="222"/>
        <end position="239"/>
    </location>
</feature>
<dbReference type="PROSITE" id="PS51219">
    <property type="entry name" value="DPCK"/>
    <property type="match status" value="1"/>
</dbReference>
<dbReference type="AlphaFoldDB" id="A0AAW2YPC0"/>
<dbReference type="GO" id="GO:0004140">
    <property type="term" value="F:dephospho-CoA kinase activity"/>
    <property type="evidence" value="ECO:0007669"/>
    <property type="project" value="InterPro"/>
</dbReference>
<dbReference type="PANTHER" id="PTHR10695:SF46">
    <property type="entry name" value="BIFUNCTIONAL COENZYME A SYNTHASE-RELATED"/>
    <property type="match status" value="1"/>
</dbReference>
<keyword evidence="4" id="KW-0808">Transferase</keyword>
<dbReference type="HAMAP" id="MF_00376">
    <property type="entry name" value="Dephospho_CoA_kinase"/>
    <property type="match status" value="1"/>
</dbReference>
<dbReference type="EMBL" id="JAOPGA020000467">
    <property type="protein sequence ID" value="KAL0478793.1"/>
    <property type="molecule type" value="Genomic_DNA"/>
</dbReference>
<dbReference type="GO" id="GO:0015937">
    <property type="term" value="P:coenzyme A biosynthetic process"/>
    <property type="evidence" value="ECO:0007669"/>
    <property type="project" value="InterPro"/>
</dbReference>
<evidence type="ECO:0000256" key="3">
    <source>
        <dbReference type="SAM" id="Phobius"/>
    </source>
</evidence>
<evidence type="ECO:0000256" key="1">
    <source>
        <dbReference type="ARBA" id="ARBA00022741"/>
    </source>
</evidence>
<protein>
    <submittedName>
        <fullName evidence="4">Dephospho-CoA kinase</fullName>
    </submittedName>
</protein>
<keyword evidence="3" id="KW-1133">Transmembrane helix</keyword>
<keyword evidence="5" id="KW-1185">Reference proteome</keyword>